<reference evidence="9 10" key="1">
    <citation type="journal article" date="2018" name="Nat. Biotechnol.">
        <title>A standardized bacterial taxonomy based on genome phylogeny substantially revises the tree of life.</title>
        <authorList>
            <person name="Parks D.H."/>
            <person name="Chuvochina M."/>
            <person name="Waite D.W."/>
            <person name="Rinke C."/>
            <person name="Skarshewski A."/>
            <person name="Chaumeil P.A."/>
            <person name="Hugenholtz P."/>
        </authorList>
    </citation>
    <scope>NUCLEOTIDE SEQUENCE [LARGE SCALE GENOMIC DNA]</scope>
    <source>
        <strain evidence="9">UBA8781</strain>
    </source>
</reference>
<dbReference type="NCBIfam" id="TIGR00978">
    <property type="entry name" value="asd_EA"/>
    <property type="match status" value="1"/>
</dbReference>
<feature type="active site" description="Proton acceptor" evidence="7">
    <location>
        <position position="242"/>
    </location>
</feature>
<gene>
    <name evidence="9" type="primary">asd</name>
    <name evidence="9" type="ORF">DEQ80_06665</name>
</gene>
<comment type="caution">
    <text evidence="9">The sequence shown here is derived from an EMBL/GenBank/DDBJ whole genome shotgun (WGS) entry which is preliminary data.</text>
</comment>
<dbReference type="SMART" id="SM00859">
    <property type="entry name" value="Semialdhyde_dh"/>
    <property type="match status" value="1"/>
</dbReference>
<dbReference type="SUPFAM" id="SSF55347">
    <property type="entry name" value="Glyceraldehyde-3-phosphate dehydrogenase-like, C-terminal domain"/>
    <property type="match status" value="1"/>
</dbReference>
<evidence type="ECO:0000256" key="7">
    <source>
        <dbReference type="PIRSR" id="PIRSR000148-1"/>
    </source>
</evidence>
<keyword evidence="6" id="KW-0486">Methionine biosynthesis</keyword>
<dbReference type="Pfam" id="PF02774">
    <property type="entry name" value="Semialdhyde_dhC"/>
    <property type="match status" value="1"/>
</dbReference>
<dbReference type="GO" id="GO:0009086">
    <property type="term" value="P:methionine biosynthetic process"/>
    <property type="evidence" value="ECO:0007669"/>
    <property type="project" value="UniProtKB-KW"/>
</dbReference>
<dbReference type="AlphaFoldDB" id="A0A3D1JGE5"/>
<dbReference type="InterPro" id="IPR036291">
    <property type="entry name" value="NAD(P)-bd_dom_sf"/>
</dbReference>
<dbReference type="PIRSF" id="PIRSF000148">
    <property type="entry name" value="ASA_dh"/>
    <property type="match status" value="1"/>
</dbReference>
<evidence type="ECO:0000256" key="3">
    <source>
        <dbReference type="ARBA" id="ARBA00022697"/>
    </source>
</evidence>
<evidence type="ECO:0000256" key="5">
    <source>
        <dbReference type="ARBA" id="ARBA00023002"/>
    </source>
</evidence>
<name>A0A3D1JGE5_9CHLR</name>
<dbReference type="FunFam" id="3.30.360.10:FF:000016">
    <property type="entry name" value="Probable aspartate-semialdehyde dehydrogenase"/>
    <property type="match status" value="1"/>
</dbReference>
<dbReference type="GO" id="GO:0046983">
    <property type="term" value="F:protein dimerization activity"/>
    <property type="evidence" value="ECO:0007669"/>
    <property type="project" value="InterPro"/>
</dbReference>
<dbReference type="GO" id="GO:0004073">
    <property type="term" value="F:aspartate-semialdehyde dehydrogenase activity"/>
    <property type="evidence" value="ECO:0007669"/>
    <property type="project" value="TreeGrafter"/>
</dbReference>
<evidence type="ECO:0000256" key="2">
    <source>
        <dbReference type="ARBA" id="ARBA00022605"/>
    </source>
</evidence>
<dbReference type="GO" id="GO:0009088">
    <property type="term" value="P:threonine biosynthetic process"/>
    <property type="evidence" value="ECO:0007669"/>
    <property type="project" value="UniProtKB-KW"/>
</dbReference>
<evidence type="ECO:0000313" key="10">
    <source>
        <dbReference type="Proteomes" id="UP000264141"/>
    </source>
</evidence>
<dbReference type="CDD" id="cd02315">
    <property type="entry name" value="ScASADH_like_N"/>
    <property type="match status" value="1"/>
</dbReference>
<feature type="active site" description="Acyl-thioester intermediate" evidence="7">
    <location>
        <position position="149"/>
    </location>
</feature>
<dbReference type="PANTHER" id="PTHR46718:SF1">
    <property type="entry name" value="ASPARTATE-SEMIALDEHYDE DEHYDROGENASE"/>
    <property type="match status" value="1"/>
</dbReference>
<feature type="domain" description="Semialdehyde dehydrogenase NAD-binding" evidence="8">
    <location>
        <begin position="5"/>
        <end position="130"/>
    </location>
</feature>
<evidence type="ECO:0000313" key="9">
    <source>
        <dbReference type="EMBL" id="HCE17524.1"/>
    </source>
</evidence>
<keyword evidence="2" id="KW-0028">Amino-acid biosynthesis</keyword>
<dbReference type="STRING" id="229919.GCA_001050195_01798"/>
<keyword evidence="5" id="KW-0560">Oxidoreductase</keyword>
<evidence type="ECO:0000256" key="4">
    <source>
        <dbReference type="ARBA" id="ARBA00022857"/>
    </source>
</evidence>
<comment type="similarity">
    <text evidence="1">Belongs to the aspartate-semialdehyde dehydrogenase family.</text>
</comment>
<evidence type="ECO:0000256" key="1">
    <source>
        <dbReference type="ARBA" id="ARBA00010584"/>
    </source>
</evidence>
<organism evidence="9 10">
    <name type="scientific">Anaerolinea thermolimosa</name>
    <dbReference type="NCBI Taxonomy" id="229919"/>
    <lineage>
        <taxon>Bacteria</taxon>
        <taxon>Bacillati</taxon>
        <taxon>Chloroflexota</taxon>
        <taxon>Anaerolineae</taxon>
        <taxon>Anaerolineales</taxon>
        <taxon>Anaerolineaceae</taxon>
        <taxon>Anaerolinea</taxon>
    </lineage>
</organism>
<dbReference type="Gene3D" id="3.40.50.720">
    <property type="entry name" value="NAD(P)-binding Rossmann-like Domain"/>
    <property type="match status" value="1"/>
</dbReference>
<dbReference type="Pfam" id="PF01118">
    <property type="entry name" value="Semialdhyde_dh"/>
    <property type="match status" value="1"/>
</dbReference>
<proteinExistence type="inferred from homology"/>
<dbReference type="CDD" id="cd18130">
    <property type="entry name" value="ASADH_C_arch_fung_like"/>
    <property type="match status" value="1"/>
</dbReference>
<dbReference type="GO" id="GO:0050661">
    <property type="term" value="F:NADP binding"/>
    <property type="evidence" value="ECO:0007669"/>
    <property type="project" value="InterPro"/>
</dbReference>
<accession>A0A3D1JGE5</accession>
<dbReference type="InterPro" id="IPR005676">
    <property type="entry name" value="Asp_semi-ald_DH_pep-lack"/>
</dbReference>
<keyword evidence="4" id="KW-0521">NADP</keyword>
<dbReference type="EMBL" id="DPBP01000028">
    <property type="protein sequence ID" value="HCE17524.1"/>
    <property type="molecule type" value="Genomic_DNA"/>
</dbReference>
<dbReference type="NCBIfam" id="NF006416">
    <property type="entry name" value="PRK08664.1"/>
    <property type="match status" value="1"/>
</dbReference>
<dbReference type="Gene3D" id="3.30.360.10">
    <property type="entry name" value="Dihydrodipicolinate Reductase, domain 2"/>
    <property type="match status" value="1"/>
</dbReference>
<sequence>MNKIPVAILAATGSVGQRFVQLLDQHPWFQVVALTGSERGHGKPYGEVCRWLLAEPMPEWARDLPVLPSTPEAVQVPLVFSGLPADIAREVEPLFARTGAAVCSNASAYRRDPTVPILLPEINAGHAHIIPAQRATHGWNGLIATNPNCTSTGMTIVLRALKDAFGLRRVFAVSMQALSGAGYPGVPSMDITDNVIPYIGGEEEKVEWEPRKMLGQIIGDQIELADFTISAHTNRVAVTDGHTVCLTIEFEHRATPAQVEACLAAFQADELARDLPSAPHPPILVRHEENRPQPRLDRMTGHGMTTVVGRVRSDSLFDIRMVVLSHNTIRGAAGGSIYNAELLYQLGYIRQ</sequence>
<dbReference type="SUPFAM" id="SSF51735">
    <property type="entry name" value="NAD(P)-binding Rossmann-fold domains"/>
    <property type="match status" value="1"/>
</dbReference>
<keyword evidence="3" id="KW-0791">Threonine biosynthesis</keyword>
<dbReference type="InterPro" id="IPR012280">
    <property type="entry name" value="Semialdhyde_DH_dimer_dom"/>
</dbReference>
<evidence type="ECO:0000256" key="6">
    <source>
        <dbReference type="ARBA" id="ARBA00023167"/>
    </source>
</evidence>
<dbReference type="Proteomes" id="UP000264141">
    <property type="component" value="Unassembled WGS sequence"/>
</dbReference>
<dbReference type="PANTHER" id="PTHR46718">
    <property type="entry name" value="ASPARTATE-SEMIALDEHYDE DEHYDROGENASE"/>
    <property type="match status" value="1"/>
</dbReference>
<dbReference type="GO" id="GO:0051287">
    <property type="term" value="F:NAD binding"/>
    <property type="evidence" value="ECO:0007669"/>
    <property type="project" value="InterPro"/>
</dbReference>
<dbReference type="InterPro" id="IPR051823">
    <property type="entry name" value="ASADH-related"/>
</dbReference>
<dbReference type="InterPro" id="IPR000534">
    <property type="entry name" value="Semialdehyde_DH_NAD-bd"/>
</dbReference>
<protein>
    <submittedName>
        <fullName evidence="9">Aspartate-semialdehyde dehydrogenase</fullName>
    </submittedName>
</protein>
<evidence type="ECO:0000259" key="8">
    <source>
        <dbReference type="SMART" id="SM00859"/>
    </source>
</evidence>